<evidence type="ECO:0000256" key="1">
    <source>
        <dbReference type="ARBA" id="ARBA00022737"/>
    </source>
</evidence>
<gene>
    <name evidence="4" type="primary">TTC27</name>
</gene>
<evidence type="ECO:0000256" key="2">
    <source>
        <dbReference type="ARBA" id="ARBA00022803"/>
    </source>
</evidence>
<dbReference type="Proteomes" id="UP000694923">
    <property type="component" value="Unplaced"/>
</dbReference>
<dbReference type="GeneID" id="103587633"/>
<keyword evidence="3" id="KW-1185">Reference proteome</keyword>
<evidence type="ECO:0000313" key="3">
    <source>
        <dbReference type="Proteomes" id="UP000694923"/>
    </source>
</evidence>
<sequence>MSGVMWTPELAVLRGFPTEAEQQQWEQEGIAGSENGSFLQLLLEGSYEAIFSNAMTQNIFNSTTMTEEKIDSYLEKQIVTFLDYSSDLDEMERQHLMFILGVSSLQLFVQSNWMGPPVDLHPQDFLPSVLFQQFSEVKGLDAVVLSLLILDGESIYSLTSKPILLLLARIILVNVRHKLTAIQSLPWWTLRCVNIHQQLLEERSPELFALAENCIDQVMKLENLFEGDSGQFLAIQFHLECAYVFLYYYEYKKAKDQFSIAKDISKLQIDLTGALGKRTRFQEKYIAQLILDVRRKGDALSNCEFSPAPTPQDHLTK</sequence>
<accession>A0ABM0QG82</accession>
<keyword evidence="1" id="KW-0677">Repeat</keyword>
<dbReference type="RefSeq" id="XP_008567373.1">
    <property type="nucleotide sequence ID" value="XM_008569151.1"/>
</dbReference>
<dbReference type="InterPro" id="IPR044244">
    <property type="entry name" value="TTC27/Emw1"/>
</dbReference>
<dbReference type="PANTHER" id="PTHR16193">
    <property type="entry name" value="TETRATRICOPEPTIDE REPEAT PROTEIN 27"/>
    <property type="match status" value="1"/>
</dbReference>
<organism evidence="3 4">
    <name type="scientific">Galeopterus variegatus</name>
    <name type="common">Malayan flying lemur</name>
    <name type="synonym">Cynocephalus variegatus</name>
    <dbReference type="NCBI Taxonomy" id="482537"/>
    <lineage>
        <taxon>Eukaryota</taxon>
        <taxon>Metazoa</taxon>
        <taxon>Chordata</taxon>
        <taxon>Craniata</taxon>
        <taxon>Vertebrata</taxon>
        <taxon>Euteleostomi</taxon>
        <taxon>Mammalia</taxon>
        <taxon>Eutheria</taxon>
        <taxon>Euarchontoglires</taxon>
        <taxon>Dermoptera</taxon>
        <taxon>Cynocephalidae</taxon>
        <taxon>Galeopterus</taxon>
    </lineage>
</organism>
<keyword evidence="2" id="KW-0802">TPR repeat</keyword>
<dbReference type="PANTHER" id="PTHR16193:SF0">
    <property type="entry name" value="TETRATRICOPEPTIDE REPEAT PROTEIN 27"/>
    <property type="match status" value="1"/>
</dbReference>
<name>A0ABM0QG82_GALVR</name>
<protein>
    <submittedName>
        <fullName evidence="4">Tetratricopeptide repeat protein 27</fullName>
    </submittedName>
</protein>
<reference evidence="4" key="1">
    <citation type="submission" date="2025-08" db="UniProtKB">
        <authorList>
            <consortium name="RefSeq"/>
        </authorList>
    </citation>
    <scope>IDENTIFICATION</scope>
</reference>
<proteinExistence type="predicted"/>
<feature type="non-terminal residue" evidence="4">
    <location>
        <position position="317"/>
    </location>
</feature>
<evidence type="ECO:0000313" key="4">
    <source>
        <dbReference type="RefSeq" id="XP_008567373.1"/>
    </source>
</evidence>